<evidence type="ECO:0000313" key="16">
    <source>
        <dbReference type="Proteomes" id="UP000004793"/>
    </source>
</evidence>
<dbReference type="NCBIfam" id="TIGR00468">
    <property type="entry name" value="pheS"/>
    <property type="match status" value="1"/>
</dbReference>
<dbReference type="InterPro" id="IPR010978">
    <property type="entry name" value="tRNA-bd_arm"/>
</dbReference>
<evidence type="ECO:0000259" key="14">
    <source>
        <dbReference type="PROSITE" id="PS50862"/>
    </source>
</evidence>
<evidence type="ECO:0000256" key="5">
    <source>
        <dbReference type="ARBA" id="ARBA00022598"/>
    </source>
</evidence>
<dbReference type="GO" id="GO:0004826">
    <property type="term" value="F:phenylalanine-tRNA ligase activity"/>
    <property type="evidence" value="ECO:0007669"/>
    <property type="project" value="UniProtKB-UniRule"/>
</dbReference>
<dbReference type="RefSeq" id="WP_014453541.1">
    <property type="nucleotide sequence ID" value="NC_017096.1"/>
</dbReference>
<dbReference type="Gene3D" id="3.30.930.10">
    <property type="entry name" value="Bira Bifunctional Protein, Domain 2"/>
    <property type="match status" value="1"/>
</dbReference>
<dbReference type="Pfam" id="PF02912">
    <property type="entry name" value="Phe_tRNA-synt_N"/>
    <property type="match status" value="1"/>
</dbReference>
<dbReference type="InterPro" id="IPR022911">
    <property type="entry name" value="Phe_tRNA_ligase_alpha1_bac"/>
</dbReference>
<dbReference type="CDD" id="cd00496">
    <property type="entry name" value="PheRS_alpha_core"/>
    <property type="match status" value="1"/>
</dbReference>
<accession>A0A7U6JG22</accession>
<keyword evidence="6 13" id="KW-0479">Metal-binding</keyword>
<keyword evidence="16" id="KW-1185">Reference proteome</keyword>
<dbReference type="InterPro" id="IPR004529">
    <property type="entry name" value="Phe-tRNA-synth_IIc_asu"/>
</dbReference>
<dbReference type="GO" id="GO:0006432">
    <property type="term" value="P:phenylalanyl-tRNA aminoacylation"/>
    <property type="evidence" value="ECO:0007669"/>
    <property type="project" value="UniProtKB-UniRule"/>
</dbReference>
<dbReference type="AlphaFoldDB" id="A0A7U6JG22"/>
<keyword evidence="4 13" id="KW-0963">Cytoplasm</keyword>
<evidence type="ECO:0000256" key="8">
    <source>
        <dbReference type="ARBA" id="ARBA00022840"/>
    </source>
</evidence>
<dbReference type="HAMAP" id="MF_00281">
    <property type="entry name" value="Phe_tRNA_synth_alpha1"/>
    <property type="match status" value="1"/>
</dbReference>
<dbReference type="InterPro" id="IPR004188">
    <property type="entry name" value="Phe-tRNA_ligase_II_N"/>
</dbReference>
<reference evidence="15 16" key="1">
    <citation type="submission" date="2011-01" db="EMBL/GenBank/DDBJ databases">
        <title>Whole genome sequence of Caldisericum exile AZM16c01.</title>
        <authorList>
            <person name="Narita-Yamada S."/>
            <person name="Kawakoshi A."/>
            <person name="Nakamura S."/>
            <person name="Sasagawa M."/>
            <person name="Fukada J."/>
            <person name="Sekine M."/>
            <person name="Kato Y."/>
            <person name="Fukai R."/>
            <person name="Sasaki K."/>
            <person name="Hanamaki A."/>
            <person name="Narita H."/>
            <person name="Konno Y."/>
            <person name="Mori K."/>
            <person name="Yamazaki S."/>
            <person name="Suzuki K."/>
            <person name="Fujita N."/>
        </authorList>
    </citation>
    <scope>NUCLEOTIDE SEQUENCE [LARGE SCALE GENOMIC DNA]</scope>
    <source>
        <strain evidence="16">DSM 21853 / NBRC 104410 / AZM16c01</strain>
    </source>
</reference>
<dbReference type="PANTHER" id="PTHR11538">
    <property type="entry name" value="PHENYLALANYL-TRNA SYNTHETASE"/>
    <property type="match status" value="1"/>
</dbReference>
<dbReference type="Pfam" id="PF01409">
    <property type="entry name" value="tRNA-synt_2d"/>
    <property type="match status" value="1"/>
</dbReference>
<evidence type="ECO:0000256" key="10">
    <source>
        <dbReference type="ARBA" id="ARBA00022917"/>
    </source>
</evidence>
<dbReference type="EMBL" id="AP012051">
    <property type="protein sequence ID" value="BAL81139.1"/>
    <property type="molecule type" value="Genomic_DNA"/>
</dbReference>
<evidence type="ECO:0000256" key="6">
    <source>
        <dbReference type="ARBA" id="ARBA00022723"/>
    </source>
</evidence>
<dbReference type="InterPro" id="IPR045864">
    <property type="entry name" value="aa-tRNA-synth_II/BPL/LPL"/>
</dbReference>
<comment type="similarity">
    <text evidence="2 13">Belongs to the class-II aminoacyl-tRNA synthetase family. Phe-tRNA synthetase alpha subunit type 1 subfamily.</text>
</comment>
<keyword evidence="9 13" id="KW-0460">Magnesium</keyword>
<dbReference type="GO" id="GO:0005524">
    <property type="term" value="F:ATP binding"/>
    <property type="evidence" value="ECO:0007669"/>
    <property type="project" value="UniProtKB-UniRule"/>
</dbReference>
<dbReference type="GO" id="GO:0005737">
    <property type="term" value="C:cytoplasm"/>
    <property type="evidence" value="ECO:0007669"/>
    <property type="project" value="UniProtKB-SubCell"/>
</dbReference>
<keyword evidence="11 13" id="KW-0030">Aminoacyl-tRNA synthetase</keyword>
<dbReference type="GO" id="GO:0000287">
    <property type="term" value="F:magnesium ion binding"/>
    <property type="evidence" value="ECO:0007669"/>
    <property type="project" value="UniProtKB-UniRule"/>
</dbReference>
<dbReference type="GO" id="GO:0000049">
    <property type="term" value="F:tRNA binding"/>
    <property type="evidence" value="ECO:0007669"/>
    <property type="project" value="InterPro"/>
</dbReference>
<dbReference type="EC" id="6.1.1.20" evidence="13"/>
<comment type="subcellular location">
    <subcellularLocation>
        <location evidence="1 13">Cytoplasm</location>
    </subcellularLocation>
</comment>
<dbReference type="KEGG" id="cex:CSE_10130"/>
<dbReference type="SUPFAM" id="SSF46589">
    <property type="entry name" value="tRNA-binding arm"/>
    <property type="match status" value="1"/>
</dbReference>
<organism evidence="15 16">
    <name type="scientific">Caldisericum exile (strain DSM 21853 / NBRC 104410 / AZM16c01)</name>
    <dbReference type="NCBI Taxonomy" id="511051"/>
    <lineage>
        <taxon>Bacteria</taxon>
        <taxon>Pseudomonadati</taxon>
        <taxon>Caldisericota/Cryosericota group</taxon>
        <taxon>Caldisericota</taxon>
        <taxon>Caldisericia</taxon>
        <taxon>Caldisericales</taxon>
        <taxon>Caldisericaceae</taxon>
        <taxon>Caldisericum</taxon>
    </lineage>
</organism>
<evidence type="ECO:0000256" key="11">
    <source>
        <dbReference type="ARBA" id="ARBA00023146"/>
    </source>
</evidence>
<comment type="subunit">
    <text evidence="3 13">Tetramer of two alpha and two beta subunits.</text>
</comment>
<evidence type="ECO:0000256" key="13">
    <source>
        <dbReference type="HAMAP-Rule" id="MF_00281"/>
    </source>
</evidence>
<feature type="binding site" evidence="13">
    <location>
        <position position="253"/>
    </location>
    <ligand>
        <name>Mg(2+)</name>
        <dbReference type="ChEBI" id="CHEBI:18420"/>
        <note>shared with beta subunit</note>
    </ligand>
</feature>
<keyword evidence="7 13" id="KW-0547">Nucleotide-binding</keyword>
<evidence type="ECO:0000256" key="4">
    <source>
        <dbReference type="ARBA" id="ARBA00022490"/>
    </source>
</evidence>
<evidence type="ECO:0000256" key="7">
    <source>
        <dbReference type="ARBA" id="ARBA00022741"/>
    </source>
</evidence>
<dbReference type="SUPFAM" id="SSF55681">
    <property type="entry name" value="Class II aaRS and biotin synthetases"/>
    <property type="match status" value="1"/>
</dbReference>
<evidence type="ECO:0000313" key="15">
    <source>
        <dbReference type="EMBL" id="BAL81139.1"/>
    </source>
</evidence>
<dbReference type="InterPro" id="IPR006195">
    <property type="entry name" value="aa-tRNA-synth_II"/>
</dbReference>
<name>A0A7U6JG22_CALEA</name>
<feature type="domain" description="Aminoacyl-transfer RNA synthetases class-II family profile" evidence="14">
    <location>
        <begin position="108"/>
        <end position="337"/>
    </location>
</feature>
<sequence length="338" mass="39015">MGMFDDIKKEFQDKVDKVNNLEELKQIEVFFLGKKGKIQELFKQIKSIADKDRKEFGENVNKLKEYIENTIKEKERKLLDILKEEKLKSEAIDITAPGLIVERGHEHILNKVIEEVKSIFISMGFDVFSGPDIETDYYNFEALNIPEHHPARDMQDTFYLAEKMLLRTQTSPMQIRTMESQKPPIRMIAIGRCYRRDALDSSHSPQFHQIEGLVVDKNISFANLKATLSEFSKKMFGELTKVRFTPSYFPFVEPGAETSITCVICGGKGCPVCKYTGYLEMGGSGMVHPNVLRNVNIDPEEYQGFAFGWGIERIAMVKYGIPDIRYFLQNDMRFLKQF</sequence>
<comment type="cofactor">
    <cofactor evidence="13">
        <name>Mg(2+)</name>
        <dbReference type="ChEBI" id="CHEBI:18420"/>
    </cofactor>
    <text evidence="13">Binds 2 magnesium ions per tetramer.</text>
</comment>
<dbReference type="Proteomes" id="UP000004793">
    <property type="component" value="Chromosome"/>
</dbReference>
<dbReference type="InterPro" id="IPR002319">
    <property type="entry name" value="Phenylalanyl-tRNA_Synthase"/>
</dbReference>
<keyword evidence="5 13" id="KW-0436">Ligase</keyword>
<comment type="catalytic activity">
    <reaction evidence="12 13">
        <text>tRNA(Phe) + L-phenylalanine + ATP = L-phenylalanyl-tRNA(Phe) + AMP + diphosphate + H(+)</text>
        <dbReference type="Rhea" id="RHEA:19413"/>
        <dbReference type="Rhea" id="RHEA-COMP:9668"/>
        <dbReference type="Rhea" id="RHEA-COMP:9699"/>
        <dbReference type="ChEBI" id="CHEBI:15378"/>
        <dbReference type="ChEBI" id="CHEBI:30616"/>
        <dbReference type="ChEBI" id="CHEBI:33019"/>
        <dbReference type="ChEBI" id="CHEBI:58095"/>
        <dbReference type="ChEBI" id="CHEBI:78442"/>
        <dbReference type="ChEBI" id="CHEBI:78531"/>
        <dbReference type="ChEBI" id="CHEBI:456215"/>
        <dbReference type="EC" id="6.1.1.20"/>
    </reaction>
</comment>
<dbReference type="PANTHER" id="PTHR11538:SF41">
    <property type="entry name" value="PHENYLALANINE--TRNA LIGASE, MITOCHONDRIAL"/>
    <property type="match status" value="1"/>
</dbReference>
<gene>
    <name evidence="13 15" type="primary">pheS</name>
    <name evidence="15" type="ordered locus">CSE_10130</name>
</gene>
<evidence type="ECO:0000256" key="12">
    <source>
        <dbReference type="ARBA" id="ARBA00049255"/>
    </source>
</evidence>
<proteinExistence type="inferred from homology"/>
<keyword evidence="8 13" id="KW-0067">ATP-binding</keyword>
<evidence type="ECO:0000256" key="9">
    <source>
        <dbReference type="ARBA" id="ARBA00022842"/>
    </source>
</evidence>
<evidence type="ECO:0000256" key="2">
    <source>
        <dbReference type="ARBA" id="ARBA00010207"/>
    </source>
</evidence>
<dbReference type="FunFam" id="3.30.930.10:FF:000003">
    <property type="entry name" value="Phenylalanine--tRNA ligase alpha subunit"/>
    <property type="match status" value="1"/>
</dbReference>
<evidence type="ECO:0000256" key="3">
    <source>
        <dbReference type="ARBA" id="ARBA00011209"/>
    </source>
</evidence>
<evidence type="ECO:0000256" key="1">
    <source>
        <dbReference type="ARBA" id="ARBA00004496"/>
    </source>
</evidence>
<dbReference type="PROSITE" id="PS50862">
    <property type="entry name" value="AA_TRNA_LIGASE_II"/>
    <property type="match status" value="1"/>
</dbReference>
<keyword evidence="10 13" id="KW-0648">Protein biosynthesis</keyword>
<protein>
    <recommendedName>
        <fullName evidence="13">Phenylalanine--tRNA ligase alpha subunit</fullName>
        <ecNumber evidence="13">6.1.1.20</ecNumber>
    </recommendedName>
    <alternativeName>
        <fullName evidence="13">Phenylalanyl-tRNA synthetase alpha subunit</fullName>
        <shortName evidence="13">PheRS</shortName>
    </alternativeName>
</protein>